<name>A0A914RAD0_9BILA</name>
<organism evidence="3 4">
    <name type="scientific">Panagrolaimus davidi</name>
    <dbReference type="NCBI Taxonomy" id="227884"/>
    <lineage>
        <taxon>Eukaryota</taxon>
        <taxon>Metazoa</taxon>
        <taxon>Ecdysozoa</taxon>
        <taxon>Nematoda</taxon>
        <taxon>Chromadorea</taxon>
        <taxon>Rhabditida</taxon>
        <taxon>Tylenchina</taxon>
        <taxon>Panagrolaimomorpha</taxon>
        <taxon>Panagrolaimoidea</taxon>
        <taxon>Panagrolaimidae</taxon>
        <taxon>Panagrolaimus</taxon>
    </lineage>
</organism>
<dbReference type="SUPFAM" id="SSF54695">
    <property type="entry name" value="POZ domain"/>
    <property type="match status" value="1"/>
</dbReference>
<evidence type="ECO:0000259" key="2">
    <source>
        <dbReference type="PROSITE" id="PS50097"/>
    </source>
</evidence>
<reference evidence="4" key="1">
    <citation type="submission" date="2022-11" db="UniProtKB">
        <authorList>
            <consortium name="WormBaseParasite"/>
        </authorList>
    </citation>
    <scope>IDENTIFICATION</scope>
</reference>
<dbReference type="Gene3D" id="3.30.710.10">
    <property type="entry name" value="Potassium Channel Kv1.1, Chain A"/>
    <property type="match status" value="1"/>
</dbReference>
<keyword evidence="3" id="KW-1185">Reference proteome</keyword>
<dbReference type="PROSITE" id="PS50097">
    <property type="entry name" value="BTB"/>
    <property type="match status" value="1"/>
</dbReference>
<evidence type="ECO:0000313" key="3">
    <source>
        <dbReference type="Proteomes" id="UP000887578"/>
    </source>
</evidence>
<dbReference type="SMART" id="SM00225">
    <property type="entry name" value="BTB"/>
    <property type="match status" value="1"/>
</dbReference>
<proteinExistence type="predicted"/>
<feature type="compositionally biased region" description="Polar residues" evidence="1">
    <location>
        <begin position="227"/>
        <end position="238"/>
    </location>
</feature>
<dbReference type="InterPro" id="IPR011333">
    <property type="entry name" value="SKP1/BTB/POZ_sf"/>
</dbReference>
<dbReference type="Proteomes" id="UP000887578">
    <property type="component" value="Unplaced"/>
</dbReference>
<evidence type="ECO:0000256" key="1">
    <source>
        <dbReference type="SAM" id="MobiDB-lite"/>
    </source>
</evidence>
<dbReference type="AlphaFoldDB" id="A0A914RAD0"/>
<feature type="region of interest" description="Disordered" evidence="1">
    <location>
        <begin position="205"/>
        <end position="238"/>
    </location>
</feature>
<feature type="domain" description="BTB" evidence="2">
    <location>
        <begin position="251"/>
        <end position="307"/>
    </location>
</feature>
<sequence>MPICKAQISLTKPTKITSDGITFDILPSNTSAIIHRTFTIKSHQKNCKIVEVSCDHGCDLDFRDDKLCLTFQCALQHWIFFHISPIIHAYDVVVKSPRKELFDENNSYKCEIGIPNFEDIKFNVEYKRLQDGTMGVWLTNRWDIEINGSTGNHFLNLYDEEHFAKIVHFEFDPDVVREQISSTLNNTTITNQTLTLSRMNETIQQEKSVLSSSPRSTQTTTTTSDSLPSIESPSNNDGFNPKLVHLNPTYSDVHFYTPDGQIYGSYRCILSTMSPIFNQMFENSPIIPVKIAINGIDSKAIQHGLDFCHGTIDKITGYEIDLLKFSSEFMITKLQAECIPFLERKISVENVCAILTIAKYSKMFSIIDACIKFIAKNNRTINLSTLPADIRNEISSSIN</sequence>
<dbReference type="PANTHER" id="PTHR24413">
    <property type="entry name" value="SPECKLE-TYPE POZ PROTEIN"/>
    <property type="match status" value="1"/>
</dbReference>
<dbReference type="InterPro" id="IPR000210">
    <property type="entry name" value="BTB/POZ_dom"/>
</dbReference>
<feature type="compositionally biased region" description="Low complexity" evidence="1">
    <location>
        <begin position="211"/>
        <end position="226"/>
    </location>
</feature>
<dbReference type="Pfam" id="PF00651">
    <property type="entry name" value="BTB"/>
    <property type="match status" value="1"/>
</dbReference>
<accession>A0A914RAD0</accession>
<dbReference type="WBParaSite" id="PDA_v2.g8580.t1">
    <property type="protein sequence ID" value="PDA_v2.g8580.t1"/>
    <property type="gene ID" value="PDA_v2.g8580"/>
</dbReference>
<protein>
    <submittedName>
        <fullName evidence="4">BTB domain-containing protein</fullName>
    </submittedName>
</protein>
<evidence type="ECO:0000313" key="4">
    <source>
        <dbReference type="WBParaSite" id="PDA_v2.g8580.t1"/>
    </source>
</evidence>